<proteinExistence type="inferred from homology"/>
<feature type="domain" description="UBA" evidence="8">
    <location>
        <begin position="1"/>
        <end position="42"/>
    </location>
</feature>
<dbReference type="Pfam" id="PF22562">
    <property type="entry name" value="UBA_7"/>
    <property type="match status" value="1"/>
</dbReference>
<keyword evidence="6" id="KW-0862">Zinc</keyword>
<dbReference type="InterPro" id="IPR015940">
    <property type="entry name" value="UBA"/>
</dbReference>
<comment type="caution">
    <text evidence="10">The sequence shown here is derived from an EMBL/GenBank/DDBJ whole genome shotgun (WGS) entry which is preliminary data.</text>
</comment>
<dbReference type="InterPro" id="IPR009060">
    <property type="entry name" value="UBA-like_sf"/>
</dbReference>
<organism evidence="10">
    <name type="scientific">Cladocopium goreaui</name>
    <dbReference type="NCBI Taxonomy" id="2562237"/>
    <lineage>
        <taxon>Eukaryota</taxon>
        <taxon>Sar</taxon>
        <taxon>Alveolata</taxon>
        <taxon>Dinophyceae</taxon>
        <taxon>Suessiales</taxon>
        <taxon>Symbiodiniaceae</taxon>
        <taxon>Cladocopium</taxon>
    </lineage>
</organism>
<keyword evidence="6" id="KW-0479">Metal-binding</keyword>
<accession>A0A9P1CKG2</accession>
<dbReference type="OrthoDB" id="428264at2759"/>
<dbReference type="EMBL" id="CAMXCT030001744">
    <property type="protein sequence ID" value="CAL4780009.1"/>
    <property type="molecule type" value="Genomic_DNA"/>
</dbReference>
<dbReference type="SUPFAM" id="SSF46934">
    <property type="entry name" value="UBA-like"/>
    <property type="match status" value="1"/>
</dbReference>
<keyword evidence="5" id="KW-0378">Hydrolase</keyword>
<dbReference type="EMBL" id="CAMXCT020001744">
    <property type="protein sequence ID" value="CAL1146072.1"/>
    <property type="molecule type" value="Genomic_DNA"/>
</dbReference>
<dbReference type="EMBL" id="CAMXCT010001744">
    <property type="protein sequence ID" value="CAI3992697.1"/>
    <property type="molecule type" value="Genomic_DNA"/>
</dbReference>
<evidence type="ECO:0000256" key="1">
    <source>
        <dbReference type="ARBA" id="ARBA00000707"/>
    </source>
</evidence>
<keyword evidence="5" id="KW-0788">Thiol protease</keyword>
<dbReference type="GO" id="GO:0004843">
    <property type="term" value="F:cysteine-type deubiquitinase activity"/>
    <property type="evidence" value="ECO:0007669"/>
    <property type="project" value="UniProtKB-EC"/>
</dbReference>
<dbReference type="SUPFAM" id="SSF57850">
    <property type="entry name" value="RING/U-box"/>
    <property type="match status" value="1"/>
</dbReference>
<evidence type="ECO:0000313" key="10">
    <source>
        <dbReference type="EMBL" id="CAI3992697.1"/>
    </source>
</evidence>
<evidence type="ECO:0000256" key="5">
    <source>
        <dbReference type="ARBA" id="ARBA00022807"/>
    </source>
</evidence>
<keyword evidence="12" id="KW-1185">Reference proteome</keyword>
<reference evidence="10" key="1">
    <citation type="submission" date="2022-10" db="EMBL/GenBank/DDBJ databases">
        <authorList>
            <person name="Chen Y."/>
            <person name="Dougan E. K."/>
            <person name="Chan C."/>
            <person name="Rhodes N."/>
            <person name="Thang M."/>
        </authorList>
    </citation>
    <scope>NUCLEOTIDE SEQUENCE</scope>
</reference>
<evidence type="ECO:0000256" key="2">
    <source>
        <dbReference type="ARBA" id="ARBA00009085"/>
    </source>
</evidence>
<protein>
    <recommendedName>
        <fullName evidence="3">ubiquitinyl hydrolase 1</fullName>
        <ecNumber evidence="3">3.4.19.12</ecNumber>
    </recommendedName>
</protein>
<reference evidence="11" key="2">
    <citation type="submission" date="2024-04" db="EMBL/GenBank/DDBJ databases">
        <authorList>
            <person name="Chen Y."/>
            <person name="Shah S."/>
            <person name="Dougan E. K."/>
            <person name="Thang M."/>
            <person name="Chan C."/>
        </authorList>
    </citation>
    <scope>NUCLEOTIDE SEQUENCE [LARGE SCALE GENOMIC DNA]</scope>
</reference>
<feature type="non-terminal residue" evidence="10">
    <location>
        <position position="1"/>
    </location>
</feature>
<dbReference type="AlphaFoldDB" id="A0A9P1CKG2"/>
<evidence type="ECO:0000256" key="3">
    <source>
        <dbReference type="ARBA" id="ARBA00012759"/>
    </source>
</evidence>
<evidence type="ECO:0000313" key="12">
    <source>
        <dbReference type="Proteomes" id="UP001152797"/>
    </source>
</evidence>
<evidence type="ECO:0000256" key="6">
    <source>
        <dbReference type="PROSITE-ProRule" id="PRU00502"/>
    </source>
</evidence>
<keyword evidence="6" id="KW-0863">Zinc-finger</keyword>
<evidence type="ECO:0000256" key="4">
    <source>
        <dbReference type="ARBA" id="ARBA00022670"/>
    </source>
</evidence>
<evidence type="ECO:0000259" key="8">
    <source>
        <dbReference type="PROSITE" id="PS50030"/>
    </source>
</evidence>
<dbReference type="PROSITE" id="PS50030">
    <property type="entry name" value="UBA"/>
    <property type="match status" value="1"/>
</dbReference>
<evidence type="ECO:0000259" key="9">
    <source>
        <dbReference type="PROSITE" id="PS50271"/>
    </source>
</evidence>
<dbReference type="PANTHER" id="PTHR47665">
    <property type="entry name" value="HISTONE DEACETYLASE-LIKE PROTEIN"/>
    <property type="match status" value="1"/>
</dbReference>
<dbReference type="Proteomes" id="UP001152797">
    <property type="component" value="Unassembled WGS sequence"/>
</dbReference>
<dbReference type="PANTHER" id="PTHR47665:SF1">
    <property type="entry name" value="HISTONE DEACETYLASE-LIKE PROTEIN"/>
    <property type="match status" value="1"/>
</dbReference>
<name>A0A9P1CKG2_9DINO</name>
<sequence>MASRTLQDLTNLGFDQAKVREALQAIGNPADKEAAINWLLDHGEEDRGGTVELKHCPHVEEFSHPFAPQKFIKRSSMAFHNQCHQGCPGSENWCCLLCGETRCGRYAKKHSLAHWEEKKREQEANLTVADAAAGKEAIGHCLVLGLSDLTVWCYECQAYVDHAPCQSQAMVNFGWVQEMLTPLLKQMEALKFGRPVPGSISSASAPEAAQLKEGAPMSGVSLEAM</sequence>
<dbReference type="GO" id="GO:0008270">
    <property type="term" value="F:zinc ion binding"/>
    <property type="evidence" value="ECO:0007669"/>
    <property type="project" value="UniProtKB-KW"/>
</dbReference>
<feature type="domain" description="UBP-type" evidence="9">
    <location>
        <begin position="54"/>
        <end position="177"/>
    </location>
</feature>
<dbReference type="InterPro" id="IPR013083">
    <property type="entry name" value="Znf_RING/FYVE/PHD"/>
</dbReference>
<evidence type="ECO:0000313" key="11">
    <source>
        <dbReference type="EMBL" id="CAL1146072.1"/>
    </source>
</evidence>
<gene>
    <name evidence="10" type="ORF">C1SCF055_LOCUS19502</name>
</gene>
<comment type="catalytic activity">
    <reaction evidence="1">
        <text>Thiol-dependent hydrolysis of ester, thioester, amide, peptide and isopeptide bonds formed by the C-terminal Gly of ubiquitin (a 76-residue protein attached to proteins as an intracellular targeting signal).</text>
        <dbReference type="EC" id="3.4.19.12"/>
    </reaction>
</comment>
<dbReference type="PROSITE" id="PS50271">
    <property type="entry name" value="ZF_UBP"/>
    <property type="match status" value="1"/>
</dbReference>
<dbReference type="Pfam" id="PF02148">
    <property type="entry name" value="zf-UBP"/>
    <property type="match status" value="1"/>
</dbReference>
<feature type="region of interest" description="Disordered" evidence="7">
    <location>
        <begin position="203"/>
        <end position="225"/>
    </location>
</feature>
<dbReference type="Gene3D" id="3.30.40.10">
    <property type="entry name" value="Zinc/RING finger domain, C3HC4 (zinc finger)"/>
    <property type="match status" value="1"/>
</dbReference>
<comment type="similarity">
    <text evidence="2">Belongs to the peptidase C19 family.</text>
</comment>
<keyword evidence="4" id="KW-0645">Protease</keyword>
<dbReference type="EC" id="3.4.19.12" evidence="3"/>
<dbReference type="Gene3D" id="1.10.8.10">
    <property type="entry name" value="DNA helicase RuvA subunit, C-terminal domain"/>
    <property type="match status" value="1"/>
</dbReference>
<dbReference type="GO" id="GO:0006508">
    <property type="term" value="P:proteolysis"/>
    <property type="evidence" value="ECO:0007669"/>
    <property type="project" value="UniProtKB-KW"/>
</dbReference>
<dbReference type="InterPro" id="IPR001607">
    <property type="entry name" value="Znf_UBP"/>
</dbReference>
<evidence type="ECO:0000256" key="7">
    <source>
        <dbReference type="SAM" id="MobiDB-lite"/>
    </source>
</evidence>